<comment type="caution">
    <text evidence="2">The sequence shown here is derived from an EMBL/GenBank/DDBJ whole genome shotgun (WGS) entry which is preliminary data.</text>
</comment>
<dbReference type="Gene3D" id="1.10.10.60">
    <property type="entry name" value="Homeodomain-like"/>
    <property type="match status" value="1"/>
</dbReference>
<accession>A0ABS1GKE0</accession>
<dbReference type="SUPFAM" id="SSF46689">
    <property type="entry name" value="Homeodomain-like"/>
    <property type="match status" value="1"/>
</dbReference>
<dbReference type="Pfam" id="PF02796">
    <property type="entry name" value="HTH_7"/>
    <property type="match status" value="1"/>
</dbReference>
<evidence type="ECO:0000259" key="1">
    <source>
        <dbReference type="Pfam" id="PF02796"/>
    </source>
</evidence>
<dbReference type="InterPro" id="IPR006120">
    <property type="entry name" value="Resolvase_HTH_dom"/>
</dbReference>
<keyword evidence="3" id="KW-1185">Reference proteome</keyword>
<proteinExistence type="predicted"/>
<evidence type="ECO:0000313" key="2">
    <source>
        <dbReference type="EMBL" id="MBK3333394.1"/>
    </source>
</evidence>
<reference evidence="2 3" key="1">
    <citation type="journal article" date="2021" name="Syst. Appl. Microbiol.">
        <title>Persephonella atlantica sp. nov.: How to adapt to physico-chemical gradients in high temperature hydrothermal habitats.</title>
        <authorList>
            <person name="Francois D.X."/>
            <person name="Godfroy A."/>
            <person name="Mathien C."/>
            <person name="Aube J."/>
            <person name="Cathalot C."/>
            <person name="Lesongeur F."/>
            <person name="L'Haridon S."/>
            <person name="Philippon X."/>
            <person name="Roussel E.G."/>
        </authorList>
    </citation>
    <scope>NUCLEOTIDE SEQUENCE [LARGE SCALE GENOMIC DNA]</scope>
    <source>
        <strain evidence="2 3">MO1340</strain>
    </source>
</reference>
<feature type="domain" description="Resolvase HTH" evidence="1">
    <location>
        <begin position="4"/>
        <end position="44"/>
    </location>
</feature>
<organism evidence="2 3">
    <name type="scientific">Persephonella atlantica</name>
    <dbReference type="NCBI Taxonomy" id="2699429"/>
    <lineage>
        <taxon>Bacteria</taxon>
        <taxon>Pseudomonadati</taxon>
        <taxon>Aquificota</taxon>
        <taxon>Aquificia</taxon>
        <taxon>Aquificales</taxon>
        <taxon>Hydrogenothermaceae</taxon>
        <taxon>Persephonella</taxon>
    </lineage>
</organism>
<name>A0ABS1GKE0_9AQUI</name>
<dbReference type="InterPro" id="IPR009057">
    <property type="entry name" value="Homeodomain-like_sf"/>
</dbReference>
<dbReference type="Proteomes" id="UP000772812">
    <property type="component" value="Unassembled WGS sequence"/>
</dbReference>
<protein>
    <submittedName>
        <fullName evidence="2">Helix-turn-helix domain-containing protein</fullName>
    </submittedName>
</protein>
<evidence type="ECO:0000313" key="3">
    <source>
        <dbReference type="Proteomes" id="UP000772812"/>
    </source>
</evidence>
<sequence length="111" mass="12865">MARKKITDELKDKIIELYKQGLSSTEIAHQTNISVNSVCKILKENRIERNVATKGEIKALKRYAVQLLGADEKVLDEIIKRLDKRRVIQYRLSLMRLKPFIEELKNASAKN</sequence>
<dbReference type="EMBL" id="JAACYA010000002">
    <property type="protein sequence ID" value="MBK3333394.1"/>
    <property type="molecule type" value="Genomic_DNA"/>
</dbReference>
<gene>
    <name evidence="2" type="ORF">GWK41_09990</name>
</gene>
<dbReference type="RefSeq" id="WP_200675009.1">
    <property type="nucleotide sequence ID" value="NZ_JAACYA010000002.1"/>
</dbReference>